<proteinExistence type="predicted"/>
<keyword evidence="1" id="KW-0472">Membrane</keyword>
<reference evidence="2 3" key="1">
    <citation type="submission" date="2019-07" db="EMBL/GenBank/DDBJ databases">
        <title>The draft genome sequence of Aquimarina algiphila M91.</title>
        <authorList>
            <person name="Meng X."/>
        </authorList>
    </citation>
    <scope>NUCLEOTIDE SEQUENCE [LARGE SCALE GENOMIC DNA]</scope>
    <source>
        <strain evidence="2 3">M91</strain>
    </source>
</reference>
<feature type="transmembrane region" description="Helical" evidence="1">
    <location>
        <begin position="7"/>
        <end position="26"/>
    </location>
</feature>
<dbReference type="EMBL" id="VLNR01000159">
    <property type="protein sequence ID" value="TSE02545.1"/>
    <property type="molecule type" value="Genomic_DNA"/>
</dbReference>
<dbReference type="RefSeq" id="WP_143919242.1">
    <property type="nucleotide sequence ID" value="NZ_CANMIK010000144.1"/>
</dbReference>
<comment type="caution">
    <text evidence="2">The sequence shown here is derived from an EMBL/GenBank/DDBJ whole genome shotgun (WGS) entry which is preliminary data.</text>
</comment>
<organism evidence="2 3">
    <name type="scientific">Aquimarina algiphila</name>
    <dbReference type="NCBI Taxonomy" id="2047982"/>
    <lineage>
        <taxon>Bacteria</taxon>
        <taxon>Pseudomonadati</taxon>
        <taxon>Bacteroidota</taxon>
        <taxon>Flavobacteriia</taxon>
        <taxon>Flavobacteriales</taxon>
        <taxon>Flavobacteriaceae</taxon>
        <taxon>Aquimarina</taxon>
    </lineage>
</organism>
<protein>
    <submittedName>
        <fullName evidence="2">Uncharacterized protein</fullName>
    </submittedName>
</protein>
<evidence type="ECO:0000313" key="3">
    <source>
        <dbReference type="Proteomes" id="UP000318833"/>
    </source>
</evidence>
<dbReference type="Proteomes" id="UP000318833">
    <property type="component" value="Unassembled WGS sequence"/>
</dbReference>
<accession>A0A554VA15</accession>
<sequence length="223" mass="25743">MRKGLKIGCFSISILLLVAIILGIIADKSDGPRQSFYFLNTSDATKSVTFEWIEKDGELSKTWYVDEVVKPNESIIKRIPEGHYRIQVWDQNDTIYKETKFKFALKNPDESNYELYRFDLAMDKDFVLVNLNALYSGGSFAEHMSNAVGTNFNQLKIEQVYKDNIPFLISNQYTDRTFIDIDDDLPSKVKYGEIVYGLFYLPSNLKDSLFSSLLYEKVISKTK</sequence>
<name>A0A554VA15_9FLAO</name>
<evidence type="ECO:0000313" key="2">
    <source>
        <dbReference type="EMBL" id="TSE02545.1"/>
    </source>
</evidence>
<keyword evidence="1" id="KW-1133">Transmembrane helix</keyword>
<dbReference type="AlphaFoldDB" id="A0A554VA15"/>
<dbReference type="OrthoDB" id="1160660at2"/>
<gene>
    <name evidence="2" type="ORF">FOF46_30780</name>
</gene>
<evidence type="ECO:0000256" key="1">
    <source>
        <dbReference type="SAM" id="Phobius"/>
    </source>
</evidence>
<keyword evidence="1" id="KW-0812">Transmembrane</keyword>
<keyword evidence="3" id="KW-1185">Reference proteome</keyword>